<feature type="compositionally biased region" description="Basic and acidic residues" evidence="1">
    <location>
        <begin position="54"/>
        <end position="69"/>
    </location>
</feature>
<feature type="compositionally biased region" description="Acidic residues" evidence="1">
    <location>
        <begin position="70"/>
        <end position="79"/>
    </location>
</feature>
<dbReference type="AlphaFoldDB" id="A0A6J7LKH2"/>
<name>A0A6J7LKH2_9ZZZZ</name>
<accession>A0A6J7LKH2</accession>
<protein>
    <submittedName>
        <fullName evidence="2">Unannotated protein</fullName>
    </submittedName>
</protein>
<evidence type="ECO:0000256" key="1">
    <source>
        <dbReference type="SAM" id="MobiDB-lite"/>
    </source>
</evidence>
<proteinExistence type="predicted"/>
<dbReference type="EMBL" id="CAFBNE010000136">
    <property type="protein sequence ID" value="CAB4967243.1"/>
    <property type="molecule type" value="Genomic_DNA"/>
</dbReference>
<gene>
    <name evidence="2" type="ORF">UFOPK3772_02925</name>
</gene>
<organism evidence="2">
    <name type="scientific">freshwater metagenome</name>
    <dbReference type="NCBI Taxonomy" id="449393"/>
    <lineage>
        <taxon>unclassified sequences</taxon>
        <taxon>metagenomes</taxon>
        <taxon>ecological metagenomes</taxon>
    </lineage>
</organism>
<evidence type="ECO:0000313" key="2">
    <source>
        <dbReference type="EMBL" id="CAB4967243.1"/>
    </source>
</evidence>
<reference evidence="2" key="1">
    <citation type="submission" date="2020-05" db="EMBL/GenBank/DDBJ databases">
        <authorList>
            <person name="Chiriac C."/>
            <person name="Salcher M."/>
            <person name="Ghai R."/>
            <person name="Kavagutti S V."/>
        </authorList>
    </citation>
    <scope>NUCLEOTIDE SEQUENCE</scope>
</reference>
<feature type="region of interest" description="Disordered" evidence="1">
    <location>
        <begin position="54"/>
        <end position="79"/>
    </location>
</feature>
<sequence length="79" mass="8531">MGGHVPDRRIGDLVPLGVVEVLELVEVEECDDDWPARTGGVGPDCARVEVEAAAHDGHRENADHDAYDKPEDEEGTVGR</sequence>